<keyword evidence="1" id="KW-0472">Membrane</keyword>
<protein>
    <submittedName>
        <fullName evidence="3">Glycosyl transferase, group 2 family protein</fullName>
    </submittedName>
</protein>
<dbReference type="Proteomes" id="UP000034883">
    <property type="component" value="Chromosome"/>
</dbReference>
<evidence type="ECO:0000259" key="2">
    <source>
        <dbReference type="Pfam" id="PF00535"/>
    </source>
</evidence>
<sequence>MGGLAEVGCVLIGRNEGVRLVRCFDSLSALLAPGDATRVVYVDSGSTDGSVAAARARGIEVVELDPSVPFTAARARNAGVERLLEIAPALRYVQFVDGDCEVMPGWIETARARLDADRDLAVVCGRRRERRPDASVWNRITDVEWDTPVGDAAACGGDSMMRLDAFRAAGGFDATLIAGEEPDLCARMRDLGWRIERVDAEMTLHDAAMTRASQWWKRCVRSGHASAEHAYRRARVRGVRARSAENRIWLWGALVPAAAAGLAVPTFGASLALLGGYPLSAWRAYRATRRRGRRRRDAATYAVAITIAKFAELQGVLQFHRARLRGERVRLIEYK</sequence>
<keyword evidence="3" id="KW-0808">Transferase</keyword>
<feature type="domain" description="Glycosyltransferase 2-like" evidence="2">
    <location>
        <begin position="14"/>
        <end position="139"/>
    </location>
</feature>
<keyword evidence="1" id="KW-1133">Transmembrane helix</keyword>
<feature type="transmembrane region" description="Helical" evidence="1">
    <location>
        <begin position="248"/>
        <end position="277"/>
    </location>
</feature>
<dbReference type="OrthoDB" id="9811884at2"/>
<keyword evidence="4" id="KW-1185">Reference proteome</keyword>
<evidence type="ECO:0000256" key="1">
    <source>
        <dbReference type="SAM" id="Phobius"/>
    </source>
</evidence>
<dbReference type="EMBL" id="CP011125">
    <property type="protein sequence ID" value="AKF09583.1"/>
    <property type="molecule type" value="Genomic_DNA"/>
</dbReference>
<accession>A0A0F6W7X9</accession>
<gene>
    <name evidence="3" type="ORF">DB32_006732</name>
</gene>
<dbReference type="InterPro" id="IPR001173">
    <property type="entry name" value="Glyco_trans_2-like"/>
</dbReference>
<organism evidence="3 4">
    <name type="scientific">Sandaracinus amylolyticus</name>
    <dbReference type="NCBI Taxonomy" id="927083"/>
    <lineage>
        <taxon>Bacteria</taxon>
        <taxon>Pseudomonadati</taxon>
        <taxon>Myxococcota</taxon>
        <taxon>Polyangia</taxon>
        <taxon>Polyangiales</taxon>
        <taxon>Sandaracinaceae</taxon>
        <taxon>Sandaracinus</taxon>
    </lineage>
</organism>
<dbReference type="RefSeq" id="WP_053236621.1">
    <property type="nucleotide sequence ID" value="NZ_CP011125.1"/>
</dbReference>
<dbReference type="GO" id="GO:0016740">
    <property type="term" value="F:transferase activity"/>
    <property type="evidence" value="ECO:0007669"/>
    <property type="project" value="UniProtKB-KW"/>
</dbReference>
<dbReference type="Pfam" id="PF00535">
    <property type="entry name" value="Glycos_transf_2"/>
    <property type="match status" value="1"/>
</dbReference>
<dbReference type="STRING" id="927083.DB32_006732"/>
<evidence type="ECO:0000313" key="3">
    <source>
        <dbReference type="EMBL" id="AKF09583.1"/>
    </source>
</evidence>
<name>A0A0F6W7X9_9BACT</name>
<dbReference type="SUPFAM" id="SSF53448">
    <property type="entry name" value="Nucleotide-diphospho-sugar transferases"/>
    <property type="match status" value="1"/>
</dbReference>
<dbReference type="Gene3D" id="3.90.550.10">
    <property type="entry name" value="Spore Coat Polysaccharide Biosynthesis Protein SpsA, Chain A"/>
    <property type="match status" value="1"/>
</dbReference>
<dbReference type="KEGG" id="samy:DB32_006732"/>
<keyword evidence="1" id="KW-0812">Transmembrane</keyword>
<reference evidence="3 4" key="1">
    <citation type="submission" date="2015-03" db="EMBL/GenBank/DDBJ databases">
        <title>Genome assembly of Sandaracinus amylolyticus DSM 53668.</title>
        <authorList>
            <person name="Sharma G."/>
            <person name="Subramanian S."/>
        </authorList>
    </citation>
    <scope>NUCLEOTIDE SEQUENCE [LARGE SCALE GENOMIC DNA]</scope>
    <source>
        <strain evidence="3 4">DSM 53668</strain>
    </source>
</reference>
<dbReference type="PANTHER" id="PTHR43646:SF6">
    <property type="entry name" value="PRE-MYCOFACTOCIN GLYCOSYLTRANSFERASE"/>
    <property type="match status" value="1"/>
</dbReference>
<evidence type="ECO:0000313" key="4">
    <source>
        <dbReference type="Proteomes" id="UP000034883"/>
    </source>
</evidence>
<dbReference type="InterPro" id="IPR029044">
    <property type="entry name" value="Nucleotide-diphossugar_trans"/>
</dbReference>
<dbReference type="PANTHER" id="PTHR43646">
    <property type="entry name" value="GLYCOSYLTRANSFERASE"/>
    <property type="match status" value="1"/>
</dbReference>
<proteinExistence type="predicted"/>
<dbReference type="AlphaFoldDB" id="A0A0F6W7X9"/>